<dbReference type="PANTHER" id="PTHR21240">
    <property type="entry name" value="2-AMINO-3-CARBOXYLMUCONATE-6-SEMIALDEHYDE DECARBOXYLASE"/>
    <property type="match status" value="1"/>
</dbReference>
<dbReference type="RefSeq" id="WP_104936949.1">
    <property type="nucleotide sequence ID" value="NZ_CP021255.1"/>
</dbReference>
<name>A0A2L1GQ15_9BACT</name>
<proteinExistence type="predicted"/>
<keyword evidence="4" id="KW-1185">Reference proteome</keyword>
<dbReference type="InterPro" id="IPR006680">
    <property type="entry name" value="Amidohydro-rel"/>
</dbReference>
<feature type="domain" description="Amidohydrolase-related" evidence="2">
    <location>
        <begin position="33"/>
        <end position="276"/>
    </location>
</feature>
<dbReference type="EMBL" id="CP021255">
    <property type="protein sequence ID" value="AVD71714.1"/>
    <property type="molecule type" value="Genomic_DNA"/>
</dbReference>
<dbReference type="AlphaFoldDB" id="A0A2L1GQ15"/>
<sequence length="278" mass="31087">MKVIDFRFRPNTPEIITGIKESSMFKASCKAIGFDARKPQPLADIVASLDSLGVELGVITGRDCETTYGFPANNKSVLEFCRAYPKKFVGFWGIDPHKQMAALREIEQVVKEYGMKGIAIDPYLAHIPASEARFYPLYAKCCELGIPVFITMAPPPQVPGAILDYANPCDVDRVARDFPELTLIMSHGGYPFVHEAIYACQRNANVYMDISEYERSPMVETYVKAMNGPIRKKVVFASAHPFIELSDALEAYRDFPLSDGALEDIMYNNARHILGLKD</sequence>
<dbReference type="InterPro" id="IPR032466">
    <property type="entry name" value="Metal_Hydrolase"/>
</dbReference>
<dbReference type="SUPFAM" id="SSF51556">
    <property type="entry name" value="Metallo-dependent hydrolases"/>
    <property type="match status" value="1"/>
</dbReference>
<dbReference type="Pfam" id="PF04909">
    <property type="entry name" value="Amidohydro_2"/>
    <property type="match status" value="1"/>
</dbReference>
<evidence type="ECO:0000259" key="2">
    <source>
        <dbReference type="Pfam" id="PF04909"/>
    </source>
</evidence>
<dbReference type="GO" id="GO:0016787">
    <property type="term" value="F:hydrolase activity"/>
    <property type="evidence" value="ECO:0007669"/>
    <property type="project" value="UniProtKB-KW"/>
</dbReference>
<evidence type="ECO:0000313" key="4">
    <source>
        <dbReference type="Proteomes" id="UP000239867"/>
    </source>
</evidence>
<dbReference type="Gene3D" id="3.20.20.140">
    <property type="entry name" value="Metal-dependent hydrolases"/>
    <property type="match status" value="1"/>
</dbReference>
<keyword evidence="1" id="KW-0456">Lyase</keyword>
<dbReference type="Proteomes" id="UP000239867">
    <property type="component" value="Chromosome"/>
</dbReference>
<dbReference type="KEGG" id="deo:CAY53_09755"/>
<reference evidence="3 4" key="1">
    <citation type="journal article" date="2018" name="MBio">
        <title>Insights into the evolution of host association through the isolation and characterization of a novel human periodontal pathobiont, Desulfobulbus oralis.</title>
        <authorList>
            <person name="Cross K.L."/>
            <person name="Chirania P."/>
            <person name="Xiong W."/>
            <person name="Beall C.J."/>
            <person name="Elkins J.G."/>
            <person name="Giannone R.J."/>
            <person name="Griffen A.L."/>
            <person name="Guss A.M."/>
            <person name="Hettich R.L."/>
            <person name="Joshi S.S."/>
            <person name="Mokrzan E.M."/>
            <person name="Martin R.K."/>
            <person name="Zhulin I.B."/>
            <person name="Leys E.J."/>
            <person name="Podar M."/>
        </authorList>
    </citation>
    <scope>NUCLEOTIDE SEQUENCE [LARGE SCALE GENOMIC DNA]</scope>
    <source>
        <strain evidence="3 4">ORNL</strain>
    </source>
</reference>
<dbReference type="InterPro" id="IPR032465">
    <property type="entry name" value="ACMSD"/>
</dbReference>
<evidence type="ECO:0000256" key="1">
    <source>
        <dbReference type="ARBA" id="ARBA00023239"/>
    </source>
</evidence>
<protein>
    <submittedName>
        <fullName evidence="3">Amidohydrolase</fullName>
    </submittedName>
</protein>
<accession>A0A2L1GQ15</accession>
<dbReference type="OrthoDB" id="9799024at2"/>
<keyword evidence="3" id="KW-0378">Hydrolase</keyword>
<dbReference type="PANTHER" id="PTHR21240:SF19">
    <property type="entry name" value="CATALYTIC_ HYDROLASE"/>
    <property type="match status" value="1"/>
</dbReference>
<gene>
    <name evidence="3" type="ORF">CAY53_09755</name>
</gene>
<evidence type="ECO:0000313" key="3">
    <source>
        <dbReference type="EMBL" id="AVD71714.1"/>
    </source>
</evidence>
<organism evidence="3 4">
    <name type="scientific">Desulfobulbus oralis</name>
    <dbReference type="NCBI Taxonomy" id="1986146"/>
    <lineage>
        <taxon>Bacteria</taxon>
        <taxon>Pseudomonadati</taxon>
        <taxon>Thermodesulfobacteriota</taxon>
        <taxon>Desulfobulbia</taxon>
        <taxon>Desulfobulbales</taxon>
        <taxon>Desulfobulbaceae</taxon>
        <taxon>Desulfobulbus</taxon>
    </lineage>
</organism>
<dbReference type="GO" id="GO:0016831">
    <property type="term" value="F:carboxy-lyase activity"/>
    <property type="evidence" value="ECO:0007669"/>
    <property type="project" value="InterPro"/>
</dbReference>